<keyword evidence="11" id="KW-1185">Reference proteome</keyword>
<feature type="region of interest" description="Disordered" evidence="1">
    <location>
        <begin position="66"/>
        <end position="85"/>
    </location>
</feature>
<name>A0A7W2JFI1_9PSED</name>
<dbReference type="CDD" id="cd14743">
    <property type="entry name" value="PAAR_CT_1"/>
    <property type="match status" value="1"/>
</dbReference>
<reference evidence="7 8" key="1">
    <citation type="submission" date="2020-07" db="EMBL/GenBank/DDBJ databases">
        <title>Diversity of carbapenemase encoding genes among Pseudomonas putida group clinical isolates in a tertiary Brazilian hospital.</title>
        <authorList>
            <person name="Alberto-Lei F."/>
            <person name="Nodari C.S."/>
            <person name="Streling A.P."/>
            <person name="Paulino J.T."/>
            <person name="Bessa-Neto F.O."/>
            <person name="Cayo R."/>
            <person name="Gales A.C."/>
        </authorList>
    </citation>
    <scope>NUCLEOTIDE SEQUENCE [LARGE SCALE GENOMIC DNA]</scope>
    <source>
        <strain evidence="4 8">11213</strain>
        <strain evidence="3 9">12273</strain>
        <strain evidence="2 7">14535</strain>
    </source>
</reference>
<organism evidence="2 7">
    <name type="scientific">Pseudomonas juntendi</name>
    <dbReference type="NCBI Taxonomy" id="2666183"/>
    <lineage>
        <taxon>Bacteria</taxon>
        <taxon>Pseudomonadati</taxon>
        <taxon>Pseudomonadota</taxon>
        <taxon>Gammaproteobacteria</taxon>
        <taxon>Pseudomonadales</taxon>
        <taxon>Pseudomonadaceae</taxon>
        <taxon>Pseudomonas</taxon>
    </lineage>
</organism>
<dbReference type="Proteomes" id="UP000577346">
    <property type="component" value="Unassembled WGS sequence"/>
</dbReference>
<accession>A0A7W2JFI1</accession>
<reference evidence="6 11" key="3">
    <citation type="submission" date="2024-03" db="EMBL/GenBank/DDBJ databases">
        <title>Pseudomonas juntendi.</title>
        <authorList>
            <person name="Liu Y."/>
        </authorList>
    </citation>
    <scope>NUCLEOTIDE SEQUENCE [LARGE SCALE GENOMIC DNA]</scope>
    <source>
        <strain evidence="6 11">L4046hy</strain>
    </source>
</reference>
<dbReference type="EMBL" id="JACGCZ010000005">
    <property type="protein sequence ID" value="MBA6141647.1"/>
    <property type="molecule type" value="Genomic_DNA"/>
</dbReference>
<dbReference type="GeneID" id="72420772"/>
<evidence type="ECO:0000313" key="8">
    <source>
        <dbReference type="Proteomes" id="UP000577346"/>
    </source>
</evidence>
<dbReference type="Proteomes" id="UP001160152">
    <property type="component" value="Unassembled WGS sequence"/>
</dbReference>
<sequence length="85" mass="8796">MKPVVLVGHRHLCPLHGANQVESGSAGYTFNGSAVARVGDRTTCGAVIESGAEHFLIEGAAVARKGDRTDHGGVLDEGDAGWLLE</sequence>
<evidence type="ECO:0000313" key="9">
    <source>
        <dbReference type="Proteomes" id="UP000590738"/>
    </source>
</evidence>
<reference evidence="5 10" key="2">
    <citation type="submission" date="2022-09" db="EMBL/GenBank/DDBJ databases">
        <title>Intensive care unit water sources are persistently colonized with multi-drug resistant bacteria and are the site of extensive horizontal gene transfer of antibiotic resistance genes.</title>
        <authorList>
            <person name="Diorio-Toth L."/>
        </authorList>
    </citation>
    <scope>NUCLEOTIDE SEQUENCE [LARGE SCALE GENOMIC DNA]</scope>
    <source>
        <strain evidence="5 10">GD03901</strain>
    </source>
</reference>
<evidence type="ECO:0000313" key="2">
    <source>
        <dbReference type="EMBL" id="MBA6057944.1"/>
    </source>
</evidence>
<dbReference type="EMBL" id="CP146691">
    <property type="protein sequence ID" value="WWY23153.1"/>
    <property type="molecule type" value="Genomic_DNA"/>
</dbReference>
<dbReference type="Proteomes" id="UP000556620">
    <property type="component" value="Unassembled WGS sequence"/>
</dbReference>
<protein>
    <submittedName>
        <fullName evidence="2">PAAR domain-containing protein</fullName>
    </submittedName>
</protein>
<evidence type="ECO:0000313" key="4">
    <source>
        <dbReference type="EMBL" id="MBA6147119.1"/>
    </source>
</evidence>
<evidence type="ECO:0000256" key="1">
    <source>
        <dbReference type="SAM" id="MobiDB-lite"/>
    </source>
</evidence>
<evidence type="ECO:0000313" key="6">
    <source>
        <dbReference type="EMBL" id="WWY23153.1"/>
    </source>
</evidence>
<evidence type="ECO:0000313" key="11">
    <source>
        <dbReference type="Proteomes" id="UP001375228"/>
    </source>
</evidence>
<proteinExistence type="predicted"/>
<dbReference type="Proteomes" id="UP001375228">
    <property type="component" value="Chromosome"/>
</dbReference>
<dbReference type="EMBL" id="JACGCU010000002">
    <property type="protein sequence ID" value="MBA6057944.1"/>
    <property type="molecule type" value="Genomic_DNA"/>
</dbReference>
<dbReference type="Pfam" id="PF05488">
    <property type="entry name" value="PAAR_motif"/>
    <property type="match status" value="1"/>
</dbReference>
<dbReference type="EMBL" id="JACGDA010000008">
    <property type="protein sequence ID" value="MBA6147119.1"/>
    <property type="molecule type" value="Genomic_DNA"/>
</dbReference>
<gene>
    <name evidence="3" type="ORF">H4B97_04050</name>
    <name evidence="4" type="ORF">H4C15_06285</name>
    <name evidence="2" type="ORF">H4C44_01965</name>
    <name evidence="5" type="ORF">N5C70_13830</name>
    <name evidence="6" type="ORF">V9385_11330</name>
</gene>
<dbReference type="Proteomes" id="UP000590738">
    <property type="component" value="Unassembled WGS sequence"/>
</dbReference>
<evidence type="ECO:0000313" key="10">
    <source>
        <dbReference type="Proteomes" id="UP001160152"/>
    </source>
</evidence>
<dbReference type="Gene3D" id="2.60.200.60">
    <property type="match status" value="1"/>
</dbReference>
<dbReference type="InterPro" id="IPR008727">
    <property type="entry name" value="PAAR_motif"/>
</dbReference>
<evidence type="ECO:0000313" key="5">
    <source>
        <dbReference type="EMBL" id="MDH0757778.1"/>
    </source>
</evidence>
<dbReference type="RefSeq" id="WP_009686597.1">
    <property type="nucleotide sequence ID" value="NZ_BLJG01000106.1"/>
</dbReference>
<dbReference type="EMBL" id="JAOCBV010000001">
    <property type="protein sequence ID" value="MDH0757778.1"/>
    <property type="molecule type" value="Genomic_DNA"/>
</dbReference>
<dbReference type="AlphaFoldDB" id="A0A7W2JFI1"/>
<evidence type="ECO:0000313" key="7">
    <source>
        <dbReference type="Proteomes" id="UP000556620"/>
    </source>
</evidence>
<evidence type="ECO:0000313" key="3">
    <source>
        <dbReference type="EMBL" id="MBA6141647.1"/>
    </source>
</evidence>